<dbReference type="AlphaFoldDB" id="A0A8J3DLK3"/>
<keyword evidence="2" id="KW-1185">Reference proteome</keyword>
<dbReference type="Proteomes" id="UP000641137">
    <property type="component" value="Unassembled WGS sequence"/>
</dbReference>
<gene>
    <name evidence="1" type="ORF">GCM10010136_32450</name>
</gene>
<dbReference type="EMBL" id="BMZO01000011">
    <property type="protein sequence ID" value="GHC79683.1"/>
    <property type="molecule type" value="Genomic_DNA"/>
</dbReference>
<organism evidence="1 2">
    <name type="scientific">Limoniibacter endophyticus</name>
    <dbReference type="NCBI Taxonomy" id="1565040"/>
    <lineage>
        <taxon>Bacteria</taxon>
        <taxon>Pseudomonadati</taxon>
        <taxon>Pseudomonadota</taxon>
        <taxon>Alphaproteobacteria</taxon>
        <taxon>Hyphomicrobiales</taxon>
        <taxon>Bartonellaceae</taxon>
        <taxon>Limoniibacter</taxon>
    </lineage>
</organism>
<evidence type="ECO:0000313" key="1">
    <source>
        <dbReference type="EMBL" id="GHC79683.1"/>
    </source>
</evidence>
<protein>
    <submittedName>
        <fullName evidence="1">Uncharacterized protein</fullName>
    </submittedName>
</protein>
<proteinExistence type="predicted"/>
<reference evidence="1" key="2">
    <citation type="submission" date="2020-09" db="EMBL/GenBank/DDBJ databases">
        <authorList>
            <person name="Sun Q."/>
            <person name="Kim S."/>
        </authorList>
    </citation>
    <scope>NUCLEOTIDE SEQUENCE</scope>
    <source>
        <strain evidence="1">KCTC 42097</strain>
    </source>
</reference>
<evidence type="ECO:0000313" key="2">
    <source>
        <dbReference type="Proteomes" id="UP000641137"/>
    </source>
</evidence>
<comment type="caution">
    <text evidence="1">The sequence shown here is derived from an EMBL/GenBank/DDBJ whole genome shotgun (WGS) entry which is preliminary data.</text>
</comment>
<accession>A0A8J3DLK3</accession>
<reference evidence="1" key="1">
    <citation type="journal article" date="2014" name="Int. J. Syst. Evol. Microbiol.">
        <title>Complete genome sequence of Corynebacterium casei LMG S-19264T (=DSM 44701T), isolated from a smear-ripened cheese.</title>
        <authorList>
            <consortium name="US DOE Joint Genome Institute (JGI-PGF)"/>
            <person name="Walter F."/>
            <person name="Albersmeier A."/>
            <person name="Kalinowski J."/>
            <person name="Ruckert C."/>
        </authorList>
    </citation>
    <scope>NUCLEOTIDE SEQUENCE</scope>
    <source>
        <strain evidence="1">KCTC 42097</strain>
    </source>
</reference>
<name>A0A8J3DLK3_9HYPH</name>
<sequence length="54" mass="5925">MRDRFQGWLGSGDGARRGRFVTLKAVTAKGRNAILAISINGFQDAMNRVGELMN</sequence>